<accession>A0AA38UEK2</accession>
<name>A0AA38UEK2_9AGAR</name>
<gene>
    <name evidence="2" type="ORF">F5878DRAFT_508718</name>
</gene>
<dbReference type="GO" id="GO:0006457">
    <property type="term" value="P:protein folding"/>
    <property type="evidence" value="ECO:0007669"/>
    <property type="project" value="TreeGrafter"/>
</dbReference>
<evidence type="ECO:0000256" key="1">
    <source>
        <dbReference type="SAM" id="Phobius"/>
    </source>
</evidence>
<feature type="non-terminal residue" evidence="2">
    <location>
        <position position="1"/>
    </location>
</feature>
<dbReference type="PANTHER" id="PTHR35329:SF1">
    <property type="entry name" value="CHITIN SYNTHASE EXPORT CHAPERONE"/>
    <property type="match status" value="1"/>
</dbReference>
<dbReference type="GO" id="GO:0005789">
    <property type="term" value="C:endoplasmic reticulum membrane"/>
    <property type="evidence" value="ECO:0007669"/>
    <property type="project" value="TreeGrafter"/>
</dbReference>
<evidence type="ECO:0000313" key="3">
    <source>
        <dbReference type="Proteomes" id="UP001163846"/>
    </source>
</evidence>
<protein>
    <submittedName>
        <fullName evidence="2">Chitin synthase III catalytic subunit</fullName>
    </submittedName>
</protein>
<dbReference type="PANTHER" id="PTHR35329">
    <property type="entry name" value="CHITIN SYNTHASE EXPORT CHAPERONE"/>
    <property type="match status" value="1"/>
</dbReference>
<feature type="non-terminal residue" evidence="2">
    <location>
        <position position="214"/>
    </location>
</feature>
<feature type="transmembrane region" description="Helical" evidence="1">
    <location>
        <begin position="12"/>
        <end position="29"/>
    </location>
</feature>
<dbReference type="AlphaFoldDB" id="A0AA38UEK2"/>
<dbReference type="InterPro" id="IPR022057">
    <property type="entry name" value="Chs7"/>
</dbReference>
<dbReference type="Pfam" id="PF12271">
    <property type="entry name" value="Chs7"/>
    <property type="match status" value="1"/>
</dbReference>
<keyword evidence="3" id="KW-1185">Reference proteome</keyword>
<organism evidence="2 3">
    <name type="scientific">Lentinula raphanica</name>
    <dbReference type="NCBI Taxonomy" id="153919"/>
    <lineage>
        <taxon>Eukaryota</taxon>
        <taxon>Fungi</taxon>
        <taxon>Dikarya</taxon>
        <taxon>Basidiomycota</taxon>
        <taxon>Agaricomycotina</taxon>
        <taxon>Agaricomycetes</taxon>
        <taxon>Agaricomycetidae</taxon>
        <taxon>Agaricales</taxon>
        <taxon>Marasmiineae</taxon>
        <taxon>Omphalotaceae</taxon>
        <taxon>Lentinula</taxon>
    </lineage>
</organism>
<dbReference type="EMBL" id="MU806441">
    <property type="protein sequence ID" value="KAJ3835157.1"/>
    <property type="molecule type" value="Genomic_DNA"/>
</dbReference>
<comment type="caution">
    <text evidence="2">The sequence shown here is derived from an EMBL/GenBank/DDBJ whole genome shotgun (WGS) entry which is preliminary data.</text>
</comment>
<proteinExistence type="predicted"/>
<dbReference type="Proteomes" id="UP001163846">
    <property type="component" value="Unassembled WGS sequence"/>
</dbReference>
<sequence>STGRVELRNLLVIYFLTLPFQLLTTGAVLEQGSTALVALTAIHAGLVAAFFWALIMNALIATQKIEDGTPATLVPYFLFCAAFFARTTYIAFDVALGITTALGPSNDPSELRSIPLFVLTSVWPAAASVLYFALMAYIVLAVLNETRPMWYYNLPRTRLVRGSLTCGFIELTLINGDIDVGSTSKIDGSFIATILETAAVSVLYLAWRSITEGS</sequence>
<feature type="transmembrane region" description="Helical" evidence="1">
    <location>
        <begin position="35"/>
        <end position="61"/>
    </location>
</feature>
<reference evidence="2" key="1">
    <citation type="submission" date="2022-08" db="EMBL/GenBank/DDBJ databases">
        <authorList>
            <consortium name="DOE Joint Genome Institute"/>
            <person name="Min B."/>
            <person name="Riley R."/>
            <person name="Sierra-Patev S."/>
            <person name="Naranjo-Ortiz M."/>
            <person name="Looney B."/>
            <person name="Konkel Z."/>
            <person name="Slot J.C."/>
            <person name="Sakamoto Y."/>
            <person name="Steenwyk J.L."/>
            <person name="Rokas A."/>
            <person name="Carro J."/>
            <person name="Camarero S."/>
            <person name="Ferreira P."/>
            <person name="Molpeceres G."/>
            <person name="Ruiz-Duenas F.J."/>
            <person name="Serrano A."/>
            <person name="Henrissat B."/>
            <person name="Drula E."/>
            <person name="Hughes K.W."/>
            <person name="Mata J.L."/>
            <person name="Ishikawa N.K."/>
            <person name="Vargas-Isla R."/>
            <person name="Ushijima S."/>
            <person name="Smith C.A."/>
            <person name="Ahrendt S."/>
            <person name="Andreopoulos W."/>
            <person name="He G."/>
            <person name="Labutti K."/>
            <person name="Lipzen A."/>
            <person name="Ng V."/>
            <person name="Sandor L."/>
            <person name="Barry K."/>
            <person name="Martinez A.T."/>
            <person name="Xiao Y."/>
            <person name="Gibbons J.G."/>
            <person name="Terashima K."/>
            <person name="Hibbett D.S."/>
            <person name="Grigoriev I.V."/>
        </authorList>
    </citation>
    <scope>NUCLEOTIDE SEQUENCE</scope>
    <source>
        <strain evidence="2">TFB9207</strain>
    </source>
</reference>
<keyword evidence="1" id="KW-0812">Transmembrane</keyword>
<keyword evidence="1" id="KW-0472">Membrane</keyword>
<evidence type="ECO:0000313" key="2">
    <source>
        <dbReference type="EMBL" id="KAJ3835157.1"/>
    </source>
</evidence>
<feature type="transmembrane region" description="Helical" evidence="1">
    <location>
        <begin position="73"/>
        <end position="102"/>
    </location>
</feature>
<dbReference type="GO" id="GO:0051082">
    <property type="term" value="F:unfolded protein binding"/>
    <property type="evidence" value="ECO:0007669"/>
    <property type="project" value="TreeGrafter"/>
</dbReference>
<keyword evidence="1" id="KW-1133">Transmembrane helix</keyword>
<feature type="transmembrane region" description="Helical" evidence="1">
    <location>
        <begin position="122"/>
        <end position="143"/>
    </location>
</feature>